<feature type="domain" description="Trichome birefringence-like C-terminal" evidence="8">
    <location>
        <begin position="241"/>
        <end position="493"/>
    </location>
</feature>
<protein>
    <submittedName>
        <fullName evidence="10">Protein trichome birefringence-like 23</fullName>
    </submittedName>
</protein>
<feature type="domain" description="Trichome birefringence-like N-terminal" evidence="9">
    <location>
        <begin position="75"/>
        <end position="128"/>
    </location>
</feature>
<evidence type="ECO:0000256" key="5">
    <source>
        <dbReference type="ARBA" id="ARBA00022989"/>
    </source>
</evidence>
<evidence type="ECO:0000256" key="2">
    <source>
        <dbReference type="ARBA" id="ARBA00007727"/>
    </source>
</evidence>
<dbReference type="PANTHER" id="PTHR32285">
    <property type="entry name" value="PROTEIN TRICHOME BIREFRINGENCE-LIKE 9-RELATED"/>
    <property type="match status" value="1"/>
</dbReference>
<keyword evidence="5 7" id="KW-1133">Transmembrane helix</keyword>
<dbReference type="GO" id="GO:0016020">
    <property type="term" value="C:membrane"/>
    <property type="evidence" value="ECO:0007669"/>
    <property type="project" value="UniProtKB-SubCell"/>
</dbReference>
<evidence type="ECO:0000256" key="7">
    <source>
        <dbReference type="SAM" id="Phobius"/>
    </source>
</evidence>
<dbReference type="InterPro" id="IPR029962">
    <property type="entry name" value="TBL"/>
</dbReference>
<dbReference type="Pfam" id="PF14416">
    <property type="entry name" value="PMR5N"/>
    <property type="match status" value="1"/>
</dbReference>
<dbReference type="PANTHER" id="PTHR32285:SF219">
    <property type="entry name" value="PROTEIN TRICHOME BIREFRINGENCE-LIKE 24"/>
    <property type="match status" value="1"/>
</dbReference>
<dbReference type="AlphaFoldDB" id="A0A438E689"/>
<proteinExistence type="inferred from homology"/>
<reference evidence="10 11" key="1">
    <citation type="journal article" date="2018" name="PLoS Genet.">
        <title>Population sequencing reveals clonal diversity and ancestral inbreeding in the grapevine cultivar Chardonnay.</title>
        <authorList>
            <person name="Roach M.J."/>
            <person name="Johnson D.L."/>
            <person name="Bohlmann J."/>
            <person name="van Vuuren H.J."/>
            <person name="Jones S.J."/>
            <person name="Pretorius I.S."/>
            <person name="Schmidt S.A."/>
            <person name="Borneman A.R."/>
        </authorList>
    </citation>
    <scope>NUCLEOTIDE SEQUENCE [LARGE SCALE GENOMIC DNA]</scope>
    <source>
        <strain evidence="11">cv. Chardonnay</strain>
        <tissue evidence="10">Leaf</tissue>
    </source>
</reference>
<comment type="caution">
    <text evidence="10">The sequence shown here is derived from an EMBL/GenBank/DDBJ whole genome shotgun (WGS) entry which is preliminary data.</text>
</comment>
<organism evidence="10 11">
    <name type="scientific">Vitis vinifera</name>
    <name type="common">Grape</name>
    <dbReference type="NCBI Taxonomy" id="29760"/>
    <lineage>
        <taxon>Eukaryota</taxon>
        <taxon>Viridiplantae</taxon>
        <taxon>Streptophyta</taxon>
        <taxon>Embryophyta</taxon>
        <taxon>Tracheophyta</taxon>
        <taxon>Spermatophyta</taxon>
        <taxon>Magnoliopsida</taxon>
        <taxon>eudicotyledons</taxon>
        <taxon>Gunneridae</taxon>
        <taxon>Pentapetalae</taxon>
        <taxon>rosids</taxon>
        <taxon>Vitales</taxon>
        <taxon>Vitaceae</taxon>
        <taxon>Viteae</taxon>
        <taxon>Vitis</taxon>
    </lineage>
</organism>
<dbReference type="EMBL" id="QGNW01001385">
    <property type="protein sequence ID" value="RVW43150.1"/>
    <property type="molecule type" value="Genomic_DNA"/>
</dbReference>
<feature type="domain" description="Trichome birefringence-like C-terminal" evidence="8">
    <location>
        <begin position="129"/>
        <end position="170"/>
    </location>
</feature>
<keyword evidence="4" id="KW-0735">Signal-anchor</keyword>
<sequence>MVKNMGLNWRLWSLHKHNHLLVKVAVSILLMGLAFRLLFVHSTVPETPFVEKPVIPNPPVSEDVPEIRDPIPEKEKCDLFTGDWIPNPSGPVYTNESCQLIETHQNCMKNGRPDSAYLYWRWSPRDCELPQFDPYRFLELMRNKAWALIGDSITRNHVQSLLCILSKPIPVCSNCLLLAPLKREGDGGMCSSAVSEQDYLSFHPEMLFKALDQNCIYDLGHHLQIPDLDSSFPVILRLPLVEQPDHVYHDKGYKSRRWVFPSYNFTISVLWSPFLVEAAIFEDMNGVSTSEVELHLDQLDKKWVDQYQNLNYMIISTGKWFLKNTIYYENGTVVGCHSCSNKNLTELGFDFAYQKALSFVFNFIVTSKHKGMILFRTATPDHFESGEWFSGGVCPKAEPVKEGEIEFKGLHSILRDIELEEFAKAEKKAQENGVNLKLLDLSKISLLRPDGHPGPYRFFYPFASDKNATVQNDCLHWCLPGPIDSWNDVIMEMVVNG</sequence>
<evidence type="ECO:0000256" key="3">
    <source>
        <dbReference type="ARBA" id="ARBA00022692"/>
    </source>
</evidence>
<gene>
    <name evidence="10" type="primary">TBL23_1</name>
    <name evidence="10" type="ORF">CK203_078679</name>
</gene>
<dbReference type="InterPro" id="IPR025846">
    <property type="entry name" value="TBL_N"/>
</dbReference>
<evidence type="ECO:0000256" key="4">
    <source>
        <dbReference type="ARBA" id="ARBA00022968"/>
    </source>
</evidence>
<accession>A0A438E689</accession>
<dbReference type="InterPro" id="IPR026057">
    <property type="entry name" value="TBL_C"/>
</dbReference>
<dbReference type="GO" id="GO:0016413">
    <property type="term" value="F:O-acetyltransferase activity"/>
    <property type="evidence" value="ECO:0007669"/>
    <property type="project" value="InterPro"/>
</dbReference>
<evidence type="ECO:0000259" key="9">
    <source>
        <dbReference type="Pfam" id="PF14416"/>
    </source>
</evidence>
<comment type="subcellular location">
    <subcellularLocation>
        <location evidence="1">Membrane</location>
        <topology evidence="1">Single-pass membrane protein</topology>
    </subcellularLocation>
</comment>
<feature type="transmembrane region" description="Helical" evidence="7">
    <location>
        <begin position="20"/>
        <end position="39"/>
    </location>
</feature>
<evidence type="ECO:0000256" key="6">
    <source>
        <dbReference type="ARBA" id="ARBA00023136"/>
    </source>
</evidence>
<evidence type="ECO:0000256" key="1">
    <source>
        <dbReference type="ARBA" id="ARBA00004167"/>
    </source>
</evidence>
<evidence type="ECO:0000313" key="10">
    <source>
        <dbReference type="EMBL" id="RVW43150.1"/>
    </source>
</evidence>
<comment type="similarity">
    <text evidence="2">Belongs to the PC-esterase family. TBL subfamily.</text>
</comment>
<dbReference type="Proteomes" id="UP000288805">
    <property type="component" value="Unassembled WGS sequence"/>
</dbReference>
<evidence type="ECO:0000259" key="8">
    <source>
        <dbReference type="Pfam" id="PF13839"/>
    </source>
</evidence>
<evidence type="ECO:0000313" key="11">
    <source>
        <dbReference type="Proteomes" id="UP000288805"/>
    </source>
</evidence>
<dbReference type="Pfam" id="PF13839">
    <property type="entry name" value="PC-Esterase"/>
    <property type="match status" value="2"/>
</dbReference>
<keyword evidence="6 7" id="KW-0472">Membrane</keyword>
<keyword evidence="3 7" id="KW-0812">Transmembrane</keyword>
<name>A0A438E689_VITVI</name>